<comment type="caution">
    <text evidence="1">The sequence shown here is derived from an EMBL/GenBank/DDBJ whole genome shotgun (WGS) entry which is preliminary data.</text>
</comment>
<name>A0AAN6VKF6_9PEZI</name>
<proteinExistence type="predicted"/>
<dbReference type="EMBL" id="MU856957">
    <property type="protein sequence ID" value="KAK4152909.1"/>
    <property type="molecule type" value="Genomic_DNA"/>
</dbReference>
<evidence type="ECO:0000313" key="2">
    <source>
        <dbReference type="Proteomes" id="UP001302745"/>
    </source>
</evidence>
<gene>
    <name evidence="1" type="ORF">C8A00DRAFT_34364</name>
</gene>
<evidence type="ECO:0000313" key="1">
    <source>
        <dbReference type="EMBL" id="KAK4152909.1"/>
    </source>
</evidence>
<dbReference type="Proteomes" id="UP001302745">
    <property type="component" value="Unassembled WGS sequence"/>
</dbReference>
<keyword evidence="2" id="KW-1185">Reference proteome</keyword>
<reference evidence="1" key="2">
    <citation type="submission" date="2023-05" db="EMBL/GenBank/DDBJ databases">
        <authorList>
            <consortium name="Lawrence Berkeley National Laboratory"/>
            <person name="Steindorff A."/>
            <person name="Hensen N."/>
            <person name="Bonometti L."/>
            <person name="Westerberg I."/>
            <person name="Brannstrom I.O."/>
            <person name="Guillou S."/>
            <person name="Cros-Aarteil S."/>
            <person name="Calhoun S."/>
            <person name="Haridas S."/>
            <person name="Kuo A."/>
            <person name="Mondo S."/>
            <person name="Pangilinan J."/>
            <person name="Riley R."/>
            <person name="Labutti K."/>
            <person name="Andreopoulos B."/>
            <person name="Lipzen A."/>
            <person name="Chen C."/>
            <person name="Yanf M."/>
            <person name="Daum C."/>
            <person name="Ng V."/>
            <person name="Clum A."/>
            <person name="Ohm R."/>
            <person name="Martin F."/>
            <person name="Silar P."/>
            <person name="Natvig D."/>
            <person name="Lalanne C."/>
            <person name="Gautier V."/>
            <person name="Ament-Velasquez S.L."/>
            <person name="Kruys A."/>
            <person name="Hutchinson M.I."/>
            <person name="Powell A.J."/>
            <person name="Barry K."/>
            <person name="Miller A.N."/>
            <person name="Grigoriev I.V."/>
            <person name="Debuchy R."/>
            <person name="Gladieux P."/>
            <person name="Thoren M.H."/>
            <person name="Johannesson H."/>
        </authorList>
    </citation>
    <scope>NUCLEOTIDE SEQUENCE</scope>
    <source>
        <strain evidence="1">CBS 538.74</strain>
    </source>
</reference>
<sequence>MEVSLRFLADIPLWRDEKPYELFVSDAGTGMPKSNSQYSDHASIRMHDIRPVRHDFSIDRQGVEFAQHGFTLQPSAADFEDPDKVPTVVIPCFAETREFLQAHLGAEKAVCIDWRRKVDNA</sequence>
<protein>
    <submittedName>
        <fullName evidence="1">Uncharacterized protein</fullName>
    </submittedName>
</protein>
<dbReference type="AlphaFoldDB" id="A0AAN6VKF6"/>
<reference evidence="1" key="1">
    <citation type="journal article" date="2023" name="Mol. Phylogenet. Evol.">
        <title>Genome-scale phylogeny and comparative genomics of the fungal order Sordariales.</title>
        <authorList>
            <person name="Hensen N."/>
            <person name="Bonometti L."/>
            <person name="Westerberg I."/>
            <person name="Brannstrom I.O."/>
            <person name="Guillou S."/>
            <person name="Cros-Aarteil S."/>
            <person name="Calhoun S."/>
            <person name="Haridas S."/>
            <person name="Kuo A."/>
            <person name="Mondo S."/>
            <person name="Pangilinan J."/>
            <person name="Riley R."/>
            <person name="LaButti K."/>
            <person name="Andreopoulos B."/>
            <person name="Lipzen A."/>
            <person name="Chen C."/>
            <person name="Yan M."/>
            <person name="Daum C."/>
            <person name="Ng V."/>
            <person name="Clum A."/>
            <person name="Steindorff A."/>
            <person name="Ohm R.A."/>
            <person name="Martin F."/>
            <person name="Silar P."/>
            <person name="Natvig D.O."/>
            <person name="Lalanne C."/>
            <person name="Gautier V."/>
            <person name="Ament-Velasquez S.L."/>
            <person name="Kruys A."/>
            <person name="Hutchinson M.I."/>
            <person name="Powell A.J."/>
            <person name="Barry K."/>
            <person name="Miller A.N."/>
            <person name="Grigoriev I.V."/>
            <person name="Debuchy R."/>
            <person name="Gladieux P."/>
            <person name="Hiltunen Thoren M."/>
            <person name="Johannesson H."/>
        </authorList>
    </citation>
    <scope>NUCLEOTIDE SEQUENCE</scope>
    <source>
        <strain evidence="1">CBS 538.74</strain>
    </source>
</reference>
<accession>A0AAN6VKF6</accession>
<organism evidence="1 2">
    <name type="scientific">Chaetomidium leptoderma</name>
    <dbReference type="NCBI Taxonomy" id="669021"/>
    <lineage>
        <taxon>Eukaryota</taxon>
        <taxon>Fungi</taxon>
        <taxon>Dikarya</taxon>
        <taxon>Ascomycota</taxon>
        <taxon>Pezizomycotina</taxon>
        <taxon>Sordariomycetes</taxon>
        <taxon>Sordariomycetidae</taxon>
        <taxon>Sordariales</taxon>
        <taxon>Chaetomiaceae</taxon>
        <taxon>Chaetomidium</taxon>
    </lineage>
</organism>